<sequence length="124" mass="13147">MPAPAWPAAPLPVCLSMLPCWEKGFYPRATYWAGALCERHCSGRLASRVSLAAVLQGAQLIAVASADPTTGVVDGSPLQANDIQVQYVQLAPVSEASATAQAVEPLQSALQPEMHIEHESIQIQ</sequence>
<evidence type="ECO:0000313" key="2">
    <source>
        <dbReference type="Proteomes" id="UP000824782"/>
    </source>
</evidence>
<organism evidence="1 2">
    <name type="scientific">Engystomops pustulosus</name>
    <name type="common">Tungara frog</name>
    <name type="synonym">Physalaemus pustulosus</name>
    <dbReference type="NCBI Taxonomy" id="76066"/>
    <lineage>
        <taxon>Eukaryota</taxon>
        <taxon>Metazoa</taxon>
        <taxon>Chordata</taxon>
        <taxon>Craniata</taxon>
        <taxon>Vertebrata</taxon>
        <taxon>Euteleostomi</taxon>
        <taxon>Amphibia</taxon>
        <taxon>Batrachia</taxon>
        <taxon>Anura</taxon>
        <taxon>Neobatrachia</taxon>
        <taxon>Hyloidea</taxon>
        <taxon>Leptodactylidae</taxon>
        <taxon>Leiuperinae</taxon>
        <taxon>Engystomops</taxon>
    </lineage>
</organism>
<dbReference type="InterPro" id="IPR042343">
    <property type="entry name" value="BANP"/>
</dbReference>
<dbReference type="EMBL" id="WNYA01000007">
    <property type="protein sequence ID" value="KAG8562537.1"/>
    <property type="molecule type" value="Genomic_DNA"/>
</dbReference>
<keyword evidence="2" id="KW-1185">Reference proteome</keyword>
<dbReference type="Proteomes" id="UP000824782">
    <property type="component" value="Unassembled WGS sequence"/>
</dbReference>
<dbReference type="AlphaFoldDB" id="A0AAV7AMX1"/>
<accession>A0AAV7AMX1</accession>
<name>A0AAV7AMX1_ENGPU</name>
<dbReference type="PANTHER" id="PTHR16243">
    <property type="entry name" value="BTG3-ASSOCIATED NUCLEAR PROTEIN BANP"/>
    <property type="match status" value="1"/>
</dbReference>
<proteinExistence type="predicted"/>
<protein>
    <submittedName>
        <fullName evidence="1">Uncharacterized protein</fullName>
    </submittedName>
</protein>
<dbReference type="PANTHER" id="PTHR16243:SF2">
    <property type="entry name" value="PROTEIN BANP"/>
    <property type="match status" value="1"/>
</dbReference>
<evidence type="ECO:0000313" key="1">
    <source>
        <dbReference type="EMBL" id="KAG8562537.1"/>
    </source>
</evidence>
<dbReference type="GO" id="GO:0042177">
    <property type="term" value="P:negative regulation of protein catabolic process"/>
    <property type="evidence" value="ECO:0007669"/>
    <property type="project" value="TreeGrafter"/>
</dbReference>
<reference evidence="1" key="1">
    <citation type="thesis" date="2020" institute="ProQuest LLC" country="789 East Eisenhower Parkway, Ann Arbor, MI, USA">
        <title>Comparative Genomics and Chromosome Evolution.</title>
        <authorList>
            <person name="Mudd A.B."/>
        </authorList>
    </citation>
    <scope>NUCLEOTIDE SEQUENCE</scope>
    <source>
        <strain evidence="1">237g6f4</strain>
        <tissue evidence="1">Blood</tissue>
    </source>
</reference>
<dbReference type="GO" id="GO:0034504">
    <property type="term" value="P:protein localization to nucleus"/>
    <property type="evidence" value="ECO:0007669"/>
    <property type="project" value="TreeGrafter"/>
</dbReference>
<gene>
    <name evidence="1" type="ORF">GDO81_015715</name>
</gene>
<comment type="caution">
    <text evidence="1">The sequence shown here is derived from an EMBL/GenBank/DDBJ whole genome shotgun (WGS) entry which is preliminary data.</text>
</comment>